<dbReference type="PANTHER" id="PTHR42752:SF1">
    <property type="entry name" value="IMIDAZOLONEPROPIONASE-RELATED"/>
    <property type="match status" value="1"/>
</dbReference>
<reference evidence="10" key="1">
    <citation type="submission" date="2020-02" db="EMBL/GenBank/DDBJ databases">
        <authorList>
            <person name="Meier V. D."/>
        </authorList>
    </citation>
    <scope>NUCLEOTIDE SEQUENCE</scope>
    <source>
        <strain evidence="10">AVDCRST_MAG41</strain>
    </source>
</reference>
<dbReference type="PANTHER" id="PTHR42752">
    <property type="entry name" value="IMIDAZOLONEPROPIONASE"/>
    <property type="match status" value="1"/>
</dbReference>
<accession>A0A6J4JPP4</accession>
<evidence type="ECO:0000256" key="4">
    <source>
        <dbReference type="ARBA" id="ARBA00022801"/>
    </source>
</evidence>
<dbReference type="Pfam" id="PF01979">
    <property type="entry name" value="Amidohydro_1"/>
    <property type="match status" value="1"/>
</dbReference>
<keyword evidence="6" id="KW-0862">Zinc</keyword>
<dbReference type="SUPFAM" id="SSF51556">
    <property type="entry name" value="Metallo-dependent hydrolases"/>
    <property type="match status" value="1"/>
</dbReference>
<evidence type="ECO:0000313" key="10">
    <source>
        <dbReference type="EMBL" id="CAA9284213.1"/>
    </source>
</evidence>
<dbReference type="GO" id="GO:0019556">
    <property type="term" value="P:L-histidine catabolic process to glutamate and formamide"/>
    <property type="evidence" value="ECO:0007669"/>
    <property type="project" value="UniProtKB-UniRule"/>
</dbReference>
<keyword evidence="7" id="KW-0408">Iron</keyword>
<keyword evidence="5" id="KW-0369">Histidine metabolism</keyword>
<name>A0A6J4JPP4_9ACTN</name>
<dbReference type="InterPro" id="IPR032466">
    <property type="entry name" value="Metal_Hydrolase"/>
</dbReference>
<keyword evidence="4 10" id="KW-0378">Hydrolase</keyword>
<dbReference type="AlphaFoldDB" id="A0A6J4JPP4"/>
<sequence length="398" mass="40251">MPPSGDLLIRRAGRVVTNAGEPLDGPAAVSVRNGVIAWVGPDARVPWTITDAPELDAGGACVVPGFVDPHTHALWAGSRRAEYVARRQGERYDGGGIASTVAATTAATDEELVAAAADRLTAMAANGTTTVEVKTGYGLAPEAELRLLRLVGVLADRVPLRVEPTLLAHVVPAGADRAAHVAALAAVLPEAKALGARWLDVFCDRGAYTVAEARTLLGAGRAAGLGGRLHAEQLSRTGAAALAAECGCASADHLEHVDPAAAAAMAAAGTVGVLLPTATLTTGGGWDYARVLRDAGVTLALGTDCNPGTSWCESMPYALQLAAPLLGLTVAEALAAATAGGAAALRRPDLGVLRLNRAGDLVVLAADHEADLLAHLGAPAVRTTVVGGVPVAGQRHIH</sequence>
<dbReference type="InterPro" id="IPR011059">
    <property type="entry name" value="Metal-dep_hydrolase_composite"/>
</dbReference>
<evidence type="ECO:0000256" key="1">
    <source>
        <dbReference type="ARBA" id="ARBA00005023"/>
    </source>
</evidence>
<dbReference type="EC" id="3.5.2.7" evidence="2 8"/>
<feature type="domain" description="Amidohydrolase-related" evidence="9">
    <location>
        <begin position="264"/>
        <end position="390"/>
    </location>
</feature>
<proteinExistence type="predicted"/>
<comment type="pathway">
    <text evidence="1">Amino-acid degradation.</text>
</comment>
<gene>
    <name evidence="10" type="ORF">AVDCRST_MAG41-3815</name>
</gene>
<dbReference type="InterPro" id="IPR005920">
    <property type="entry name" value="HutI"/>
</dbReference>
<dbReference type="InterPro" id="IPR006680">
    <property type="entry name" value="Amidohydro-rel"/>
</dbReference>
<evidence type="ECO:0000259" key="9">
    <source>
        <dbReference type="Pfam" id="PF01979"/>
    </source>
</evidence>
<evidence type="ECO:0000256" key="6">
    <source>
        <dbReference type="ARBA" id="ARBA00022833"/>
    </source>
</evidence>
<evidence type="ECO:0000256" key="8">
    <source>
        <dbReference type="NCBIfam" id="TIGR01224"/>
    </source>
</evidence>
<evidence type="ECO:0000256" key="5">
    <source>
        <dbReference type="ARBA" id="ARBA00022808"/>
    </source>
</evidence>
<dbReference type="GO" id="GO:0005737">
    <property type="term" value="C:cytoplasm"/>
    <property type="evidence" value="ECO:0007669"/>
    <property type="project" value="UniProtKB-UniRule"/>
</dbReference>
<dbReference type="SUPFAM" id="SSF51338">
    <property type="entry name" value="Composite domain of metallo-dependent hydrolases"/>
    <property type="match status" value="1"/>
</dbReference>
<organism evidence="10">
    <name type="scientific">uncultured Mycobacteriales bacterium</name>
    <dbReference type="NCBI Taxonomy" id="581187"/>
    <lineage>
        <taxon>Bacteria</taxon>
        <taxon>Bacillati</taxon>
        <taxon>Actinomycetota</taxon>
        <taxon>Actinomycetes</taxon>
        <taxon>Mycobacteriales</taxon>
        <taxon>environmental samples</taxon>
    </lineage>
</organism>
<dbReference type="Gene3D" id="3.20.20.140">
    <property type="entry name" value="Metal-dependent hydrolases"/>
    <property type="match status" value="1"/>
</dbReference>
<dbReference type="NCBIfam" id="TIGR01224">
    <property type="entry name" value="hutI"/>
    <property type="match status" value="1"/>
</dbReference>
<evidence type="ECO:0000256" key="3">
    <source>
        <dbReference type="ARBA" id="ARBA00022723"/>
    </source>
</evidence>
<dbReference type="EMBL" id="CADCTP010000353">
    <property type="protein sequence ID" value="CAA9284213.1"/>
    <property type="molecule type" value="Genomic_DNA"/>
</dbReference>
<evidence type="ECO:0000256" key="7">
    <source>
        <dbReference type="ARBA" id="ARBA00023004"/>
    </source>
</evidence>
<dbReference type="GO" id="GO:0046872">
    <property type="term" value="F:metal ion binding"/>
    <property type="evidence" value="ECO:0007669"/>
    <property type="project" value="UniProtKB-KW"/>
</dbReference>
<protein>
    <recommendedName>
        <fullName evidence="2 8">Imidazolonepropionase</fullName>
        <ecNumber evidence="2 8">3.5.2.7</ecNumber>
    </recommendedName>
</protein>
<evidence type="ECO:0000256" key="2">
    <source>
        <dbReference type="ARBA" id="ARBA00012864"/>
    </source>
</evidence>
<keyword evidence="3" id="KW-0479">Metal-binding</keyword>
<dbReference type="Gene3D" id="2.30.40.10">
    <property type="entry name" value="Urease, subunit C, domain 1"/>
    <property type="match status" value="1"/>
</dbReference>
<dbReference type="GO" id="GO:0050480">
    <property type="term" value="F:imidazolonepropionase activity"/>
    <property type="evidence" value="ECO:0007669"/>
    <property type="project" value="UniProtKB-UniRule"/>
</dbReference>